<evidence type="ECO:0000256" key="4">
    <source>
        <dbReference type="ARBA" id="ARBA00023163"/>
    </source>
</evidence>
<dbReference type="InterPro" id="IPR005119">
    <property type="entry name" value="LysR_subst-bd"/>
</dbReference>
<dbReference type="OrthoDB" id="9785745at2"/>
<dbReference type="SUPFAM" id="SSF53850">
    <property type="entry name" value="Periplasmic binding protein-like II"/>
    <property type="match status" value="1"/>
</dbReference>
<reference evidence="6 7" key="1">
    <citation type="submission" date="2011-04" db="EMBL/GenBank/DDBJ databases">
        <title>The Genome Sequence of Dysgonomonas gadei ATCC BAA-286.</title>
        <authorList>
            <consortium name="The Broad Institute Genome Sequencing Platform"/>
            <person name="Earl A."/>
            <person name="Ward D."/>
            <person name="Feldgarden M."/>
            <person name="Gevers D."/>
            <person name="Pudlo N."/>
            <person name="Martens E."/>
            <person name="Allen-Vercoe E."/>
            <person name="Young S.K."/>
            <person name="Zeng Q."/>
            <person name="Gargeya S."/>
            <person name="Fitzgerald M."/>
            <person name="Haas B."/>
            <person name="Abouelleil A."/>
            <person name="Alvarado L."/>
            <person name="Arachchi H.M."/>
            <person name="Berlin A."/>
            <person name="Brown A."/>
            <person name="Chapman S.B."/>
            <person name="Chen Z."/>
            <person name="Dunbar C."/>
            <person name="Freedman E."/>
            <person name="Gearin G."/>
            <person name="Gellesch M."/>
            <person name="Goldberg J."/>
            <person name="Griggs A."/>
            <person name="Gujja S."/>
            <person name="Heiman D."/>
            <person name="Howarth C."/>
            <person name="Larson L."/>
            <person name="Lui A."/>
            <person name="MacDonald P.J.P."/>
            <person name="Mehta T."/>
            <person name="Montmayeur A."/>
            <person name="Murphy C."/>
            <person name="Neiman D."/>
            <person name="Pearson M."/>
            <person name="Priest M."/>
            <person name="Roberts A."/>
            <person name="Saif S."/>
            <person name="Shea T."/>
            <person name="Shenoy N."/>
            <person name="Sisk P."/>
            <person name="Stolte C."/>
            <person name="Sykes S."/>
            <person name="Yandava C."/>
            <person name="Wortman J."/>
            <person name="Nusbaum C."/>
            <person name="Birren B."/>
        </authorList>
    </citation>
    <scope>NUCLEOTIDE SEQUENCE [LARGE SCALE GENOMIC DNA]</scope>
    <source>
        <strain evidence="6 7">ATCC BAA-286</strain>
    </source>
</reference>
<proteinExistence type="inferred from homology"/>
<name>F5IVM2_9BACT</name>
<keyword evidence="3" id="KW-0238">DNA-binding</keyword>
<dbReference type="Gene3D" id="3.40.190.290">
    <property type="match status" value="1"/>
</dbReference>
<dbReference type="PRINTS" id="PR00039">
    <property type="entry name" value="HTHLYSR"/>
</dbReference>
<dbReference type="EMBL" id="ADLV01000015">
    <property type="protein sequence ID" value="EGK02672.1"/>
    <property type="molecule type" value="Genomic_DNA"/>
</dbReference>
<dbReference type="Proteomes" id="UP000004913">
    <property type="component" value="Unassembled WGS sequence"/>
</dbReference>
<evidence type="ECO:0000313" key="6">
    <source>
        <dbReference type="EMBL" id="EGK02672.1"/>
    </source>
</evidence>
<dbReference type="HOGENOM" id="CLU_039613_5_0_10"/>
<dbReference type="Pfam" id="PF03466">
    <property type="entry name" value="LysR_substrate"/>
    <property type="match status" value="1"/>
</dbReference>
<dbReference type="eggNOG" id="COG0583">
    <property type="taxonomic scope" value="Bacteria"/>
</dbReference>
<dbReference type="InterPro" id="IPR000847">
    <property type="entry name" value="LysR_HTH_N"/>
</dbReference>
<sequence>MVNLEWYRTFKAIYQYGTLTRAAQELMISQPNMSIQLASLESYIGQQLFVRLPRKMMPTEYGKQLYTQIVESIDNLERVETEFKRTVLNKAPSIRLGTPAEIFNDYLAEHVGNQKDLHLTVEYGLADTLTEKIISHDLDIAIITRQNKSADNLTYEALFTESFMIVCNPAMNTTDFDVCAEKNNIEDIEKWLKAQKWIAYSTDLALIRRFWRENFKKRPMLKLHATIPDNDAILRAVGNSDALAASSDLIAGKALEEGLVKILWKGNIPATNTLYLAYNKDKIQPQYVEKVRTFIKTYINTTE</sequence>
<dbReference type="InterPro" id="IPR036390">
    <property type="entry name" value="WH_DNA-bd_sf"/>
</dbReference>
<dbReference type="Gene3D" id="1.10.10.10">
    <property type="entry name" value="Winged helix-like DNA-binding domain superfamily/Winged helix DNA-binding domain"/>
    <property type="match status" value="1"/>
</dbReference>
<dbReference type="PANTHER" id="PTHR30126:SF94">
    <property type="entry name" value="LYSR FAMILY TRANSCRIPTIONAL REGULATOR"/>
    <property type="match status" value="1"/>
</dbReference>
<dbReference type="STRING" id="742766.HMPREF9455_00922"/>
<dbReference type="SUPFAM" id="SSF46785">
    <property type="entry name" value="Winged helix' DNA-binding domain"/>
    <property type="match status" value="1"/>
</dbReference>
<protein>
    <recommendedName>
        <fullName evidence="5">HTH lysR-type domain-containing protein</fullName>
    </recommendedName>
</protein>
<keyword evidence="4" id="KW-0804">Transcription</keyword>
<accession>F5IVM2</accession>
<dbReference type="PANTHER" id="PTHR30126">
    <property type="entry name" value="HTH-TYPE TRANSCRIPTIONAL REGULATOR"/>
    <property type="match status" value="1"/>
</dbReference>
<dbReference type="InterPro" id="IPR036388">
    <property type="entry name" value="WH-like_DNA-bd_sf"/>
</dbReference>
<dbReference type="PROSITE" id="PS50931">
    <property type="entry name" value="HTH_LYSR"/>
    <property type="match status" value="1"/>
</dbReference>
<keyword evidence="2" id="KW-0805">Transcription regulation</keyword>
<evidence type="ECO:0000259" key="5">
    <source>
        <dbReference type="PROSITE" id="PS50931"/>
    </source>
</evidence>
<gene>
    <name evidence="6" type="ORF">HMPREF9455_00922</name>
</gene>
<evidence type="ECO:0000256" key="2">
    <source>
        <dbReference type="ARBA" id="ARBA00023015"/>
    </source>
</evidence>
<dbReference type="GO" id="GO:0003700">
    <property type="term" value="F:DNA-binding transcription factor activity"/>
    <property type="evidence" value="ECO:0007669"/>
    <property type="project" value="InterPro"/>
</dbReference>
<evidence type="ECO:0000256" key="3">
    <source>
        <dbReference type="ARBA" id="ARBA00023125"/>
    </source>
</evidence>
<dbReference type="RefSeq" id="WP_006798437.1">
    <property type="nucleotide sequence ID" value="NZ_GL891980.1"/>
</dbReference>
<evidence type="ECO:0000256" key="1">
    <source>
        <dbReference type="ARBA" id="ARBA00009437"/>
    </source>
</evidence>
<evidence type="ECO:0000313" key="7">
    <source>
        <dbReference type="Proteomes" id="UP000004913"/>
    </source>
</evidence>
<organism evidence="6 7">
    <name type="scientific">Dysgonomonas gadei ATCC BAA-286</name>
    <dbReference type="NCBI Taxonomy" id="742766"/>
    <lineage>
        <taxon>Bacteria</taxon>
        <taxon>Pseudomonadati</taxon>
        <taxon>Bacteroidota</taxon>
        <taxon>Bacteroidia</taxon>
        <taxon>Bacteroidales</taxon>
        <taxon>Dysgonomonadaceae</taxon>
        <taxon>Dysgonomonas</taxon>
    </lineage>
</organism>
<feature type="domain" description="HTH lysR-type" evidence="5">
    <location>
        <begin position="2"/>
        <end position="59"/>
    </location>
</feature>
<dbReference type="AlphaFoldDB" id="F5IVM2"/>
<dbReference type="CDD" id="cd05466">
    <property type="entry name" value="PBP2_LTTR_substrate"/>
    <property type="match status" value="1"/>
</dbReference>
<comment type="similarity">
    <text evidence="1">Belongs to the LysR transcriptional regulatory family.</text>
</comment>
<keyword evidence="7" id="KW-1185">Reference proteome</keyword>
<dbReference type="GO" id="GO:0000976">
    <property type="term" value="F:transcription cis-regulatory region binding"/>
    <property type="evidence" value="ECO:0007669"/>
    <property type="project" value="TreeGrafter"/>
</dbReference>
<comment type="caution">
    <text evidence="6">The sequence shown here is derived from an EMBL/GenBank/DDBJ whole genome shotgun (WGS) entry which is preliminary data.</text>
</comment>
<dbReference type="Pfam" id="PF00126">
    <property type="entry name" value="HTH_1"/>
    <property type="match status" value="1"/>
</dbReference>